<dbReference type="STRING" id="573370.DMR_15260"/>
<accession>C4XNP2</accession>
<dbReference type="KEGG" id="dma:DMR_15260"/>
<reference evidence="1 2" key="1">
    <citation type="journal article" date="2009" name="Genome Res.">
        <title>Whole genome sequence of Desulfovibrio magneticus strain RS-1 revealed common gene clusters in magnetotactic bacteria.</title>
        <authorList>
            <person name="Nakazawa H."/>
            <person name="Arakaki A."/>
            <person name="Narita-Yamada S."/>
            <person name="Yashiro I."/>
            <person name="Jinno K."/>
            <person name="Aoki N."/>
            <person name="Tsuruyama A."/>
            <person name="Okamura Y."/>
            <person name="Tanikawa S."/>
            <person name="Fujita N."/>
            <person name="Takeyama H."/>
            <person name="Matsunaga T."/>
        </authorList>
    </citation>
    <scope>NUCLEOTIDE SEQUENCE [LARGE SCALE GENOMIC DNA]</scope>
    <source>
        <strain evidence="2">ATCC 700980 / DSM 13731 / RS-1</strain>
    </source>
</reference>
<proteinExistence type="predicted"/>
<dbReference type="Proteomes" id="UP000009071">
    <property type="component" value="Chromosome"/>
</dbReference>
<gene>
    <name evidence="1" type="ordered locus">DMR_15260</name>
</gene>
<dbReference type="InterPro" id="IPR046480">
    <property type="entry name" value="DUF6573"/>
</dbReference>
<dbReference type="eggNOG" id="COG0610">
    <property type="taxonomic scope" value="Bacteria"/>
</dbReference>
<protein>
    <submittedName>
        <fullName evidence="1">Uncharacterized protein</fullName>
    </submittedName>
</protein>
<dbReference type="EMBL" id="AP010904">
    <property type="protein sequence ID" value="BAH75017.1"/>
    <property type="molecule type" value="Genomic_DNA"/>
</dbReference>
<evidence type="ECO:0000313" key="1">
    <source>
        <dbReference type="EMBL" id="BAH75017.1"/>
    </source>
</evidence>
<sequence length="214" mass="23764">MRENRLSSGKRGSVLATVLPIVRPHRRRSYRGLGNGAGTVFNRDCPASAGAIPFPFFHSWTGVRNRDHSGWARVSLLHLFHFKREDANMDDNRNLIFSYTRAQAIEDGVLIDVTAQAKEAGFKIHTVVTDNLFHTYIAPPAGLEGEGQSVFGRLHDLFMVLRTAILGKSATDYLELDVLFLMAPGRRERVRIITVVGPGDDGEPVMTCMLEGDD</sequence>
<evidence type="ECO:0000313" key="2">
    <source>
        <dbReference type="Proteomes" id="UP000009071"/>
    </source>
</evidence>
<dbReference type="AlphaFoldDB" id="C4XNP2"/>
<name>C4XNP2_SOLM1</name>
<organism evidence="1 2">
    <name type="scientific">Solidesulfovibrio magneticus (strain ATCC 700980 / DSM 13731 / RS-1)</name>
    <name type="common">Desulfovibrio magneticus</name>
    <dbReference type="NCBI Taxonomy" id="573370"/>
    <lineage>
        <taxon>Bacteria</taxon>
        <taxon>Pseudomonadati</taxon>
        <taxon>Thermodesulfobacteriota</taxon>
        <taxon>Desulfovibrionia</taxon>
        <taxon>Desulfovibrionales</taxon>
        <taxon>Desulfovibrionaceae</taxon>
        <taxon>Solidesulfovibrio</taxon>
    </lineage>
</organism>
<dbReference type="HOGENOM" id="CLU_1287105_0_0_7"/>
<dbReference type="Pfam" id="PF20213">
    <property type="entry name" value="DUF6573"/>
    <property type="match status" value="1"/>
</dbReference>
<keyword evidence="2" id="KW-1185">Reference proteome</keyword>